<accession>A0A2T4APX3</accession>
<dbReference type="GeneID" id="36625398"/>
<keyword evidence="2" id="KW-1185">Reference proteome</keyword>
<dbReference type="Proteomes" id="UP000241690">
    <property type="component" value="Unassembled WGS sequence"/>
</dbReference>
<reference evidence="1 2" key="1">
    <citation type="submission" date="2016-07" db="EMBL/GenBank/DDBJ databases">
        <title>Multiple horizontal gene transfer events from other fungi enriched the ability of initially mycotrophic Trichoderma (Ascomycota) to feed on dead plant biomass.</title>
        <authorList>
            <consortium name="DOE Joint Genome Institute"/>
            <person name="Aerts A."/>
            <person name="Atanasova L."/>
            <person name="Chenthamara K."/>
            <person name="Zhang J."/>
            <person name="Grujic M."/>
            <person name="Henrissat B."/>
            <person name="Kuo A."/>
            <person name="Salamov A."/>
            <person name="Lipzen A."/>
            <person name="Labutti K."/>
            <person name="Barry K."/>
            <person name="Miao Y."/>
            <person name="Rahimi M.J."/>
            <person name="Shen Q."/>
            <person name="Grigoriev I.V."/>
            <person name="Kubicek C.P."/>
            <person name="Druzhinina I.S."/>
        </authorList>
    </citation>
    <scope>NUCLEOTIDE SEQUENCE [LARGE SCALE GENOMIC DNA]</scope>
    <source>
        <strain evidence="1 2">CBS 226.95</strain>
    </source>
</reference>
<evidence type="ECO:0000313" key="2">
    <source>
        <dbReference type="Proteomes" id="UP000241690"/>
    </source>
</evidence>
<dbReference type="RefSeq" id="XP_024778801.1">
    <property type="nucleotide sequence ID" value="XM_024916829.1"/>
</dbReference>
<name>A0A2T4APX3_TRIHA</name>
<organism evidence="1 2">
    <name type="scientific">Trichoderma harzianum CBS 226.95</name>
    <dbReference type="NCBI Taxonomy" id="983964"/>
    <lineage>
        <taxon>Eukaryota</taxon>
        <taxon>Fungi</taxon>
        <taxon>Dikarya</taxon>
        <taxon>Ascomycota</taxon>
        <taxon>Pezizomycotina</taxon>
        <taxon>Sordariomycetes</taxon>
        <taxon>Hypocreomycetidae</taxon>
        <taxon>Hypocreales</taxon>
        <taxon>Hypocreaceae</taxon>
        <taxon>Trichoderma</taxon>
    </lineage>
</organism>
<dbReference type="EMBL" id="KZ679676">
    <property type="protein sequence ID" value="PTB59124.1"/>
    <property type="molecule type" value="Genomic_DNA"/>
</dbReference>
<dbReference type="AlphaFoldDB" id="A0A2T4APX3"/>
<evidence type="ECO:0000313" key="1">
    <source>
        <dbReference type="EMBL" id="PTB59124.1"/>
    </source>
</evidence>
<sequence>MIRLFACVDRHLQPLLPASLSLLASPVLARRQVKCLASASTTLNRYSRHTRKKTVYSIKQMNSNPTVLKSYYWFSVQGTGGPGEAASERAATWETCPSRQFPGPGKRKKFMTAVLRIEGSSSREQALKANAKCN</sequence>
<gene>
    <name evidence="1" type="ORF">M431DRAFT_490746</name>
</gene>
<protein>
    <submittedName>
        <fullName evidence="1">Uncharacterized protein</fullName>
    </submittedName>
</protein>
<proteinExistence type="predicted"/>